<dbReference type="InterPro" id="IPR020843">
    <property type="entry name" value="ER"/>
</dbReference>
<dbReference type="InterPro" id="IPR011032">
    <property type="entry name" value="GroES-like_sf"/>
</dbReference>
<dbReference type="Pfam" id="PF08240">
    <property type="entry name" value="ADH_N"/>
    <property type="match status" value="1"/>
</dbReference>
<dbReference type="SUPFAM" id="SSF50129">
    <property type="entry name" value="GroES-like"/>
    <property type="match status" value="1"/>
</dbReference>
<dbReference type="CDD" id="cd05283">
    <property type="entry name" value="CAD1"/>
    <property type="match status" value="1"/>
</dbReference>
<dbReference type="Pfam" id="PF00107">
    <property type="entry name" value="ADH_zinc_N"/>
    <property type="match status" value="1"/>
</dbReference>
<dbReference type="InterPro" id="IPR013149">
    <property type="entry name" value="ADH-like_C"/>
</dbReference>
<evidence type="ECO:0000256" key="1">
    <source>
        <dbReference type="ARBA" id="ARBA00001947"/>
    </source>
</evidence>
<dbReference type="GO" id="GO:0016616">
    <property type="term" value="F:oxidoreductase activity, acting on the CH-OH group of donors, NAD or NADP as acceptor"/>
    <property type="evidence" value="ECO:0007669"/>
    <property type="project" value="InterPro"/>
</dbReference>
<evidence type="ECO:0000256" key="2">
    <source>
        <dbReference type="ARBA" id="ARBA00022723"/>
    </source>
</evidence>
<comment type="caution">
    <text evidence="6">The sequence shown here is derived from an EMBL/GenBank/DDBJ whole genome shotgun (WGS) entry which is preliminary data.</text>
</comment>
<dbReference type="InterPro" id="IPR047109">
    <property type="entry name" value="CAD-like"/>
</dbReference>
<evidence type="ECO:0000313" key="6">
    <source>
        <dbReference type="EMBL" id="KAG7531299.1"/>
    </source>
</evidence>
<keyword evidence="3" id="KW-0862">Zinc</keyword>
<dbReference type="InterPro" id="IPR013154">
    <property type="entry name" value="ADH-like_N"/>
</dbReference>
<evidence type="ECO:0000256" key="4">
    <source>
        <dbReference type="ARBA" id="ARBA00023002"/>
    </source>
</evidence>
<dbReference type="Gene3D" id="3.40.50.720">
    <property type="entry name" value="NAD(P)-binding Rossmann-like Domain"/>
    <property type="match status" value="1"/>
</dbReference>
<dbReference type="PANTHER" id="PTHR42683">
    <property type="entry name" value="ALDEHYDE REDUCTASE"/>
    <property type="match status" value="1"/>
</dbReference>
<protein>
    <recommendedName>
        <fullName evidence="5">Enoyl reductase (ER) domain-containing protein</fullName>
    </recommendedName>
</protein>
<gene>
    <name evidence="6" type="ORF">FFLO_04477</name>
</gene>
<evidence type="ECO:0000256" key="3">
    <source>
        <dbReference type="ARBA" id="ARBA00022833"/>
    </source>
</evidence>
<feature type="domain" description="Enoyl reductase (ER)" evidence="5">
    <location>
        <begin position="17"/>
        <end position="348"/>
    </location>
</feature>
<name>A0A8K0NS91_9TREE</name>
<dbReference type="InterPro" id="IPR036291">
    <property type="entry name" value="NAD(P)-bd_dom_sf"/>
</dbReference>
<dbReference type="EMBL" id="JABELV010000095">
    <property type="protein sequence ID" value="KAG7531299.1"/>
    <property type="molecule type" value="Genomic_DNA"/>
</dbReference>
<keyword evidence="7" id="KW-1185">Reference proteome</keyword>
<reference evidence="6" key="1">
    <citation type="submission" date="2020-04" db="EMBL/GenBank/DDBJ databases">
        <title>Analysis of mating type loci in Filobasidium floriforme.</title>
        <authorList>
            <person name="Nowrousian M."/>
        </authorList>
    </citation>
    <scope>NUCLEOTIDE SEQUENCE</scope>
    <source>
        <strain evidence="6">CBS 6242</strain>
    </source>
</reference>
<organism evidence="6 7">
    <name type="scientific">Filobasidium floriforme</name>
    <dbReference type="NCBI Taxonomy" id="5210"/>
    <lineage>
        <taxon>Eukaryota</taxon>
        <taxon>Fungi</taxon>
        <taxon>Dikarya</taxon>
        <taxon>Basidiomycota</taxon>
        <taxon>Agaricomycotina</taxon>
        <taxon>Tremellomycetes</taxon>
        <taxon>Filobasidiales</taxon>
        <taxon>Filobasidiaceae</taxon>
        <taxon>Filobasidium</taxon>
    </lineage>
</organism>
<dbReference type="Proteomes" id="UP000812966">
    <property type="component" value="Unassembled WGS sequence"/>
</dbReference>
<dbReference type="FunFam" id="3.40.50.720:FF:000022">
    <property type="entry name" value="Cinnamyl alcohol dehydrogenase"/>
    <property type="match status" value="1"/>
</dbReference>
<dbReference type="GO" id="GO:0046872">
    <property type="term" value="F:metal ion binding"/>
    <property type="evidence" value="ECO:0007669"/>
    <property type="project" value="UniProtKB-KW"/>
</dbReference>
<dbReference type="Gene3D" id="3.90.180.10">
    <property type="entry name" value="Medium-chain alcohol dehydrogenases, catalytic domain"/>
    <property type="match status" value="1"/>
</dbReference>
<accession>A0A8K0NS91</accession>
<dbReference type="SMART" id="SM00829">
    <property type="entry name" value="PKS_ER"/>
    <property type="match status" value="1"/>
</dbReference>
<keyword evidence="4" id="KW-0560">Oxidoreductase</keyword>
<comment type="cofactor">
    <cofactor evidence="1">
        <name>Zn(2+)</name>
        <dbReference type="ChEBI" id="CHEBI:29105"/>
    </cofactor>
</comment>
<proteinExistence type="predicted"/>
<keyword evidence="2" id="KW-0479">Metal-binding</keyword>
<sequence length="351" mass="37837">MTSPEQFTGYAAFEQQHDVFNLKAHTYIPRPFTEKDVDVRILASGICGSDVHILRSGWSQSKYPAIVGHEIVGEVVRAGSDSGHQLGDMVAFGAQCDSCGSCETCKNQLENYCRKKWTATYQGSLGKGAYTQGGYADYYRGPGRFAIKFPKGLDPVTHCSLLCGGVTVYAPLKAYGAGPGKRVGVVGIGGLGHLGLQFSKALGAETYALTHSASKEKDALALGAKKVIVTKDQKAVLAEYAGFFDIIICTSFQPNMPLSSFYLPLLKPRGNFILNGLPEEDLPPMKPQSILGKSLTGSLIGSPAEIEEMFEVAVKHGVKPWVTTYPMDKAGEAVTAMHEGKARYRFVLVPK</sequence>
<dbReference type="SUPFAM" id="SSF51735">
    <property type="entry name" value="NAD(P)-binding Rossmann-fold domains"/>
    <property type="match status" value="1"/>
</dbReference>
<evidence type="ECO:0000259" key="5">
    <source>
        <dbReference type="SMART" id="SM00829"/>
    </source>
</evidence>
<evidence type="ECO:0000313" key="7">
    <source>
        <dbReference type="Proteomes" id="UP000812966"/>
    </source>
</evidence>
<dbReference type="AlphaFoldDB" id="A0A8K0NS91"/>